<evidence type="ECO:0000313" key="2">
    <source>
        <dbReference type="EMBL" id="CDI77380.1"/>
    </source>
</evidence>
<protein>
    <submittedName>
        <fullName evidence="2">Uncharacterized protein</fullName>
    </submittedName>
</protein>
<feature type="region of interest" description="Disordered" evidence="1">
    <location>
        <begin position="493"/>
        <end position="515"/>
    </location>
</feature>
<feature type="region of interest" description="Disordered" evidence="1">
    <location>
        <begin position="576"/>
        <end position="598"/>
    </location>
</feature>
<dbReference type="OrthoDB" id="346280at2759"/>
<organism evidence="2 3">
    <name type="scientific">Eimeria acervulina</name>
    <name type="common">Coccidian parasite</name>
    <dbReference type="NCBI Taxonomy" id="5801"/>
    <lineage>
        <taxon>Eukaryota</taxon>
        <taxon>Sar</taxon>
        <taxon>Alveolata</taxon>
        <taxon>Apicomplexa</taxon>
        <taxon>Conoidasida</taxon>
        <taxon>Coccidia</taxon>
        <taxon>Eucoccidiorida</taxon>
        <taxon>Eimeriorina</taxon>
        <taxon>Eimeriidae</taxon>
        <taxon>Eimeria</taxon>
    </lineage>
</organism>
<reference evidence="2" key="2">
    <citation type="submission" date="2013-10" db="EMBL/GenBank/DDBJ databases">
        <authorList>
            <person name="Aslett M."/>
        </authorList>
    </citation>
    <scope>NUCLEOTIDE SEQUENCE</scope>
    <source>
        <strain evidence="2">Houghton</strain>
    </source>
</reference>
<feature type="compositionally biased region" description="Polar residues" evidence="1">
    <location>
        <begin position="502"/>
        <end position="515"/>
    </location>
</feature>
<dbReference type="Proteomes" id="UP000018050">
    <property type="component" value="Unassembled WGS sequence"/>
</dbReference>
<feature type="region of interest" description="Disordered" evidence="1">
    <location>
        <begin position="376"/>
        <end position="423"/>
    </location>
</feature>
<feature type="region of interest" description="Disordered" evidence="1">
    <location>
        <begin position="458"/>
        <end position="478"/>
    </location>
</feature>
<feature type="compositionally biased region" description="Polar residues" evidence="1">
    <location>
        <begin position="697"/>
        <end position="724"/>
    </location>
</feature>
<feature type="region of interest" description="Disordered" evidence="1">
    <location>
        <begin position="51"/>
        <end position="70"/>
    </location>
</feature>
<dbReference type="EMBL" id="HG670642">
    <property type="protein sequence ID" value="CDI77380.1"/>
    <property type="molecule type" value="Genomic_DNA"/>
</dbReference>
<feature type="region of interest" description="Disordered" evidence="1">
    <location>
        <begin position="680"/>
        <end position="782"/>
    </location>
</feature>
<dbReference type="AlphaFoldDB" id="U6GB62"/>
<reference evidence="2" key="1">
    <citation type="submission" date="2013-10" db="EMBL/GenBank/DDBJ databases">
        <title>Genomic analysis of the causative agents of coccidiosis in chickens.</title>
        <authorList>
            <person name="Reid A.J."/>
            <person name="Blake D."/>
            <person name="Billington K."/>
            <person name="Browne H."/>
            <person name="Dunn M."/>
            <person name="Hung S."/>
            <person name="Kawahara F."/>
            <person name="Miranda-Saavedra D."/>
            <person name="Mourier T."/>
            <person name="Nagra H."/>
            <person name="Otto T.D."/>
            <person name="Rawlings N."/>
            <person name="Sanchez A."/>
            <person name="Sanders M."/>
            <person name="Subramaniam C."/>
            <person name="Tay Y."/>
            <person name="Dear P."/>
            <person name="Doerig C."/>
            <person name="Gruber A."/>
            <person name="Parkinson J."/>
            <person name="Shirley M."/>
            <person name="Wan K.L."/>
            <person name="Berriman M."/>
            <person name="Tomley F."/>
            <person name="Pain A."/>
        </authorList>
    </citation>
    <scope>NUCLEOTIDE SEQUENCE</scope>
    <source>
        <strain evidence="2">Houghton</strain>
    </source>
</reference>
<evidence type="ECO:0000256" key="1">
    <source>
        <dbReference type="SAM" id="MobiDB-lite"/>
    </source>
</evidence>
<name>U6GB62_EIMAC</name>
<dbReference type="RefSeq" id="XP_013252258.1">
    <property type="nucleotide sequence ID" value="XM_013396804.1"/>
</dbReference>
<dbReference type="OMA" id="LHIPLHC"/>
<sequence>MSEAALCSAAGVPAATPLRSSTPQNPSSSPPQNHQCCVHSEDLILHHNLQRGNGSFEGTRSQLLPGTPQVDRTKTVGTLVMRGVVTGPARWRGSRVASGTPNLYCAVYKYSVTQCTLCSSDSSAQSSSEFPDSAFSSLPPPTLVSSTWGQGPLVIEGVPVLERHADTRIEGAEKGSSCRDDEIQSFFVLTVGVFHSRIDSNSSTSLISEAGTYRKNVSTPLPRTADLLGVLHIPLHCINIMENQQEVKLRLPVTPFFPKSGNYACPAEQNEAEGEQQLAAVLNPATSLQALEKVFADGLNVSSTGANRCNVMLFRLSSNGGSFLPSSDAALQAALAAPAPPSVASTSLQRSINPDELHDSETNKLAYQCPTGSKISHGSVKAEASQAAHVPNSNSRLPSEARAVGNCCRTAPPSHGNWSDSAATHAKWSRKDVAGQLLSPSHRQQSVADVAGTTRSLASNNLSKDQQRQRHQRRQQELSVAAVLAASAIAAAARGERDRSSRSCTSKKPQHSQQLVSLLGMRSTQRPSSVCGVVASNRTLMEKECNGSLSLHQPSLGHESNRILQERWIPVTGKRTADRTTELTGEPELSPDDSVSVRGDETHRFAETLANRGAKSAHSVASCMLVEGLVPSACSARLNSLLDDRKSTLTTSIRRLDCLMTRAQLLLSQRRHRQLQQGEYHLAPSHDPVHGDRTEQEGITSTSQSAPTESLKNPCGTSDSSDAFTTGRRESIHEVLTNDVEQPQSKSPQNYSLESTELQGPSPGSPAQQGHPTHGMPDRSFTAKVVRWINAQAARQKDLLTKK</sequence>
<evidence type="ECO:0000313" key="3">
    <source>
        <dbReference type="Proteomes" id="UP000018050"/>
    </source>
</evidence>
<feature type="compositionally biased region" description="Polar residues" evidence="1">
    <location>
        <begin position="739"/>
        <end position="759"/>
    </location>
</feature>
<feature type="compositionally biased region" description="Low complexity" evidence="1">
    <location>
        <begin position="20"/>
        <end position="33"/>
    </location>
</feature>
<gene>
    <name evidence="2" type="ORF">EAH_00023840</name>
</gene>
<dbReference type="GeneID" id="25270454"/>
<dbReference type="VEuPathDB" id="ToxoDB:EAH_00023840"/>
<proteinExistence type="predicted"/>
<feature type="compositionally biased region" description="Basic and acidic residues" evidence="1">
    <location>
        <begin position="687"/>
        <end position="696"/>
    </location>
</feature>
<keyword evidence="3" id="KW-1185">Reference proteome</keyword>
<feature type="region of interest" description="Disordered" evidence="1">
    <location>
        <begin position="1"/>
        <end position="34"/>
    </location>
</feature>
<accession>U6GB62</accession>
<feature type="compositionally biased region" description="Polar residues" evidence="1">
    <location>
        <begin position="51"/>
        <end position="64"/>
    </location>
</feature>